<reference evidence="3" key="1">
    <citation type="journal article" date="2021" name="PeerJ">
        <title>Extensive microbial diversity within the chicken gut microbiome revealed by metagenomics and culture.</title>
        <authorList>
            <person name="Gilroy R."/>
            <person name="Ravi A."/>
            <person name="Getino M."/>
            <person name="Pursley I."/>
            <person name="Horton D.L."/>
            <person name="Alikhan N.F."/>
            <person name="Baker D."/>
            <person name="Gharbi K."/>
            <person name="Hall N."/>
            <person name="Watson M."/>
            <person name="Adriaenssens E.M."/>
            <person name="Foster-Nyarko E."/>
            <person name="Jarju S."/>
            <person name="Secka A."/>
            <person name="Antonio M."/>
            <person name="Oren A."/>
            <person name="Chaudhuri R.R."/>
            <person name="La Ragione R."/>
            <person name="Hildebrand F."/>
            <person name="Pallen M.J."/>
        </authorList>
    </citation>
    <scope>NUCLEOTIDE SEQUENCE</scope>
    <source>
        <strain evidence="3">CHK130-7132</strain>
    </source>
</reference>
<evidence type="ECO:0000313" key="3">
    <source>
        <dbReference type="EMBL" id="HJC70829.1"/>
    </source>
</evidence>
<feature type="transmembrane region" description="Helical" evidence="1">
    <location>
        <begin position="43"/>
        <end position="61"/>
    </location>
</feature>
<dbReference type="InterPro" id="IPR009597">
    <property type="entry name" value="DUF1206"/>
</dbReference>
<sequence length="68" mass="6744">MTARGPGRAGALLGRAGAAADPEKATGLDGALAAMAALPAGRVMLVLVGADLMVFGAYGLLRAHHEDM</sequence>
<protein>
    <submittedName>
        <fullName evidence="3">DUF1206 domain-containing protein</fullName>
    </submittedName>
</protein>
<dbReference type="Proteomes" id="UP000823854">
    <property type="component" value="Unassembled WGS sequence"/>
</dbReference>
<organism evidence="3 4">
    <name type="scientific">Candidatus Brachybacterium intestinipullorum</name>
    <dbReference type="NCBI Taxonomy" id="2838512"/>
    <lineage>
        <taxon>Bacteria</taxon>
        <taxon>Bacillati</taxon>
        <taxon>Actinomycetota</taxon>
        <taxon>Actinomycetes</taxon>
        <taxon>Micrococcales</taxon>
        <taxon>Dermabacteraceae</taxon>
        <taxon>Brachybacterium</taxon>
    </lineage>
</organism>
<proteinExistence type="predicted"/>
<evidence type="ECO:0000256" key="1">
    <source>
        <dbReference type="SAM" id="Phobius"/>
    </source>
</evidence>
<gene>
    <name evidence="3" type="ORF">H9932_14295</name>
</gene>
<dbReference type="Pfam" id="PF06724">
    <property type="entry name" value="DUF1206"/>
    <property type="match status" value="1"/>
</dbReference>
<reference evidence="3" key="2">
    <citation type="submission" date="2021-04" db="EMBL/GenBank/DDBJ databases">
        <authorList>
            <person name="Gilroy R."/>
        </authorList>
    </citation>
    <scope>NUCLEOTIDE SEQUENCE</scope>
    <source>
        <strain evidence="3">CHK130-7132</strain>
    </source>
</reference>
<accession>A0A9D2Q0X7</accession>
<dbReference type="AlphaFoldDB" id="A0A9D2Q0X7"/>
<dbReference type="EMBL" id="DWWC01000304">
    <property type="protein sequence ID" value="HJC70829.1"/>
    <property type="molecule type" value="Genomic_DNA"/>
</dbReference>
<feature type="domain" description="DUF1206" evidence="2">
    <location>
        <begin position="10"/>
        <end position="63"/>
    </location>
</feature>
<evidence type="ECO:0000259" key="2">
    <source>
        <dbReference type="Pfam" id="PF06724"/>
    </source>
</evidence>
<keyword evidence="1" id="KW-0472">Membrane</keyword>
<keyword evidence="1" id="KW-0812">Transmembrane</keyword>
<comment type="caution">
    <text evidence="3">The sequence shown here is derived from an EMBL/GenBank/DDBJ whole genome shotgun (WGS) entry which is preliminary data.</text>
</comment>
<keyword evidence="1" id="KW-1133">Transmembrane helix</keyword>
<evidence type="ECO:0000313" key="4">
    <source>
        <dbReference type="Proteomes" id="UP000823854"/>
    </source>
</evidence>
<name>A0A9D2Q0X7_9MICO</name>